<keyword evidence="8" id="KW-0175">Coiled coil</keyword>
<keyword evidence="3" id="KW-0813">Transport</keyword>
<feature type="region of interest" description="Disordered" evidence="9">
    <location>
        <begin position="199"/>
        <end position="225"/>
    </location>
</feature>
<keyword evidence="5" id="KW-0812">Transmembrane</keyword>
<accession>A0ABT3L8D0</accession>
<dbReference type="Pfam" id="PF02321">
    <property type="entry name" value="OEP"/>
    <property type="match status" value="2"/>
</dbReference>
<dbReference type="RefSeq" id="WP_265265628.1">
    <property type="nucleotide sequence ID" value="NZ_JAIHOM010000088.1"/>
</dbReference>
<keyword evidence="4" id="KW-1134">Transmembrane beta strand</keyword>
<comment type="caution">
    <text evidence="10">The sequence shown here is derived from an EMBL/GenBank/DDBJ whole genome shotgun (WGS) entry which is preliminary data.</text>
</comment>
<protein>
    <submittedName>
        <fullName evidence="10">TolC family protein</fullName>
    </submittedName>
</protein>
<organism evidence="10 11">
    <name type="scientific">Spirulina subsalsa FACHB-351</name>
    <dbReference type="NCBI Taxonomy" id="234711"/>
    <lineage>
        <taxon>Bacteria</taxon>
        <taxon>Bacillati</taxon>
        <taxon>Cyanobacteriota</taxon>
        <taxon>Cyanophyceae</taxon>
        <taxon>Spirulinales</taxon>
        <taxon>Spirulinaceae</taxon>
        <taxon>Spirulina</taxon>
    </lineage>
</organism>
<dbReference type="InterPro" id="IPR003423">
    <property type="entry name" value="OMP_efflux"/>
</dbReference>
<evidence type="ECO:0000313" key="10">
    <source>
        <dbReference type="EMBL" id="MCW6037758.1"/>
    </source>
</evidence>
<evidence type="ECO:0000256" key="5">
    <source>
        <dbReference type="ARBA" id="ARBA00022692"/>
    </source>
</evidence>
<evidence type="ECO:0000256" key="4">
    <source>
        <dbReference type="ARBA" id="ARBA00022452"/>
    </source>
</evidence>
<evidence type="ECO:0000313" key="11">
    <source>
        <dbReference type="Proteomes" id="UP001526426"/>
    </source>
</evidence>
<reference evidence="10 11" key="1">
    <citation type="submission" date="2021-08" db="EMBL/GenBank/DDBJ databases">
        <title>Draft genome sequence of Spirulina subsalsa with high tolerance to salinity and hype-accumulation of phycocyanin.</title>
        <authorList>
            <person name="Pei H."/>
            <person name="Jiang L."/>
        </authorList>
    </citation>
    <scope>NUCLEOTIDE SEQUENCE [LARGE SCALE GENOMIC DNA]</scope>
    <source>
        <strain evidence="10 11">FACHB-351</strain>
    </source>
</reference>
<dbReference type="PANTHER" id="PTHR30026">
    <property type="entry name" value="OUTER MEMBRANE PROTEIN TOLC"/>
    <property type="match status" value="1"/>
</dbReference>
<name>A0ABT3L8D0_9CYAN</name>
<evidence type="ECO:0000256" key="2">
    <source>
        <dbReference type="ARBA" id="ARBA00007613"/>
    </source>
</evidence>
<evidence type="ECO:0000256" key="3">
    <source>
        <dbReference type="ARBA" id="ARBA00022448"/>
    </source>
</evidence>
<feature type="compositionally biased region" description="Low complexity" evidence="9">
    <location>
        <begin position="42"/>
        <end position="52"/>
    </location>
</feature>
<feature type="coiled-coil region" evidence="8">
    <location>
        <begin position="440"/>
        <end position="467"/>
    </location>
</feature>
<keyword evidence="7" id="KW-0998">Cell outer membrane</keyword>
<dbReference type="Gene3D" id="1.20.1600.10">
    <property type="entry name" value="Outer membrane efflux proteins (OEP)"/>
    <property type="match status" value="1"/>
</dbReference>
<feature type="region of interest" description="Disordered" evidence="9">
    <location>
        <begin position="31"/>
        <end position="60"/>
    </location>
</feature>
<keyword evidence="11" id="KW-1185">Reference proteome</keyword>
<proteinExistence type="inferred from homology"/>
<dbReference type="Proteomes" id="UP001526426">
    <property type="component" value="Unassembled WGS sequence"/>
</dbReference>
<evidence type="ECO:0000256" key="9">
    <source>
        <dbReference type="SAM" id="MobiDB-lite"/>
    </source>
</evidence>
<sequence length="729" mass="79812">MLAFRYFVVVSVGTVIALGYGMSAKAQELSVGDPAQTEPEDSLSSPALSPSKSPEETLGRFIEKPPRARVAQKTETLKLAQGLETPSESAPSAWVSMNLMPDLEPVPLKFKGQDELGAVVPSGGLPELNKHRPTVPSLEETHPVILTTAVDVDPVGVREDEVRAVMNADQGMGGELDRIDSTTDDLSLVLEQRALEVEPDATEGGVIPPPNVPQQAESSPPRVEEGQLLAQTTDDRLDELQDELTNPSGTFDPSERVPSLGLEEVEDQAAPLQAPGVQGAGLSDLERLNPSANPLFFPTQPEEVTVDLSRPITLQEAIALARRNNPQLQAARLNIERAQAGLRASLAAWYPNLDLTMSLSRNDSASGRLQRRTPFGQVSGGSSVTDSFDAGLELVYNLYNGGRRNAQIRQAEEQIRLNRLEWERVSEQIRFNTTNAYYALQEADATVNIEQASVEQAQQTLRDAELLEQAGLGTRFDVLRAQVELANSNQSLTRARAAQSIARRQLVQELALGQTVEVTIADEIQPAGQWEMSLEESIIQAYKNRAELEQQLVQREINEQQRRAALADLRPQINLRANANMLGVFGDGLGPAGGYSLRAEFRWRLFDGGLARANSEAEEIDIELAEVEFERQRNIIRGEVEEAFFNLQANGENIRTATAAVQLAEESLRLARLRFTAGVGTQTDVINAQSELTRARGNLLAAIVTYNRALSALQRAVSNYPDDRLFNLP</sequence>
<dbReference type="EMBL" id="JAIHOM010000088">
    <property type="protein sequence ID" value="MCW6037758.1"/>
    <property type="molecule type" value="Genomic_DNA"/>
</dbReference>
<feature type="coiled-coil region" evidence="8">
    <location>
        <begin position="531"/>
        <end position="563"/>
    </location>
</feature>
<evidence type="ECO:0000256" key="6">
    <source>
        <dbReference type="ARBA" id="ARBA00023136"/>
    </source>
</evidence>
<comment type="similarity">
    <text evidence="2">Belongs to the outer membrane factor (OMF) (TC 1.B.17) family.</text>
</comment>
<gene>
    <name evidence="10" type="ORF">K4A83_15985</name>
</gene>
<evidence type="ECO:0000256" key="7">
    <source>
        <dbReference type="ARBA" id="ARBA00023237"/>
    </source>
</evidence>
<dbReference type="PANTHER" id="PTHR30026:SF21">
    <property type="entry name" value="SLR1270 PROTEIN"/>
    <property type="match status" value="1"/>
</dbReference>
<keyword evidence="6" id="KW-0472">Membrane</keyword>
<evidence type="ECO:0000256" key="8">
    <source>
        <dbReference type="SAM" id="Coils"/>
    </source>
</evidence>
<evidence type="ECO:0000256" key="1">
    <source>
        <dbReference type="ARBA" id="ARBA00004442"/>
    </source>
</evidence>
<dbReference type="InterPro" id="IPR051906">
    <property type="entry name" value="TolC-like"/>
</dbReference>
<dbReference type="SUPFAM" id="SSF56954">
    <property type="entry name" value="Outer membrane efflux proteins (OEP)"/>
    <property type="match status" value="1"/>
</dbReference>
<comment type="subcellular location">
    <subcellularLocation>
        <location evidence="1">Cell outer membrane</location>
    </subcellularLocation>
</comment>